<keyword evidence="3" id="KW-1185">Reference proteome</keyword>
<sequence length="145" mass="15250">MAVPGAARLPGRRKEFAGHARAASGRRPQCRAGTAQLEQDLGVRAATTSLDSPQVGCRSSCATPARAGHQSLPEQRPGAPRSDDASKWAASHAARFGCSPADFLRFISAAALCTAPLVASASPRLGREDYSVFDASAQRRYNNIT</sequence>
<organism evidence="2 3">
    <name type="scientific">Pleurodeles waltl</name>
    <name type="common">Iberian ribbed newt</name>
    <dbReference type="NCBI Taxonomy" id="8319"/>
    <lineage>
        <taxon>Eukaryota</taxon>
        <taxon>Metazoa</taxon>
        <taxon>Chordata</taxon>
        <taxon>Craniata</taxon>
        <taxon>Vertebrata</taxon>
        <taxon>Euteleostomi</taxon>
        <taxon>Amphibia</taxon>
        <taxon>Batrachia</taxon>
        <taxon>Caudata</taxon>
        <taxon>Salamandroidea</taxon>
        <taxon>Salamandridae</taxon>
        <taxon>Pleurodelinae</taxon>
        <taxon>Pleurodeles</taxon>
    </lineage>
</organism>
<comment type="caution">
    <text evidence="2">The sequence shown here is derived from an EMBL/GenBank/DDBJ whole genome shotgun (WGS) entry which is preliminary data.</text>
</comment>
<feature type="region of interest" description="Disordered" evidence="1">
    <location>
        <begin position="1"/>
        <end position="32"/>
    </location>
</feature>
<dbReference type="AlphaFoldDB" id="A0AAV7PAY5"/>
<evidence type="ECO:0000256" key="1">
    <source>
        <dbReference type="SAM" id="MobiDB-lite"/>
    </source>
</evidence>
<feature type="region of interest" description="Disordered" evidence="1">
    <location>
        <begin position="47"/>
        <end position="86"/>
    </location>
</feature>
<accession>A0AAV7PAY5</accession>
<proteinExistence type="predicted"/>
<protein>
    <submittedName>
        <fullName evidence="2">Uncharacterized protein</fullName>
    </submittedName>
</protein>
<reference evidence="2" key="1">
    <citation type="journal article" date="2022" name="bioRxiv">
        <title>Sequencing and chromosome-scale assembly of the giantPleurodeles waltlgenome.</title>
        <authorList>
            <person name="Brown T."/>
            <person name="Elewa A."/>
            <person name="Iarovenko S."/>
            <person name="Subramanian E."/>
            <person name="Araus A.J."/>
            <person name="Petzold A."/>
            <person name="Susuki M."/>
            <person name="Suzuki K.-i.T."/>
            <person name="Hayashi T."/>
            <person name="Toyoda A."/>
            <person name="Oliveira C."/>
            <person name="Osipova E."/>
            <person name="Leigh N.D."/>
            <person name="Simon A."/>
            <person name="Yun M.H."/>
        </authorList>
    </citation>
    <scope>NUCLEOTIDE SEQUENCE</scope>
    <source>
        <strain evidence="2">20211129_DDA</strain>
        <tissue evidence="2">Liver</tissue>
    </source>
</reference>
<name>A0AAV7PAY5_PLEWA</name>
<evidence type="ECO:0000313" key="3">
    <source>
        <dbReference type="Proteomes" id="UP001066276"/>
    </source>
</evidence>
<dbReference type="EMBL" id="JANPWB010000011">
    <property type="protein sequence ID" value="KAJ1124889.1"/>
    <property type="molecule type" value="Genomic_DNA"/>
</dbReference>
<evidence type="ECO:0000313" key="2">
    <source>
        <dbReference type="EMBL" id="KAJ1124889.1"/>
    </source>
</evidence>
<gene>
    <name evidence="2" type="ORF">NDU88_003336</name>
</gene>
<dbReference type="Proteomes" id="UP001066276">
    <property type="component" value="Chromosome 7"/>
</dbReference>